<organism evidence="2 3">
    <name type="scientific">Lawsonia intracellularis (strain PHE/MN1-00)</name>
    <dbReference type="NCBI Taxonomy" id="363253"/>
    <lineage>
        <taxon>Bacteria</taxon>
        <taxon>Pseudomonadati</taxon>
        <taxon>Thermodesulfobacteriota</taxon>
        <taxon>Desulfovibrionia</taxon>
        <taxon>Desulfovibrionales</taxon>
        <taxon>Desulfovibrionaceae</taxon>
        <taxon>Lawsonia</taxon>
    </lineage>
</organism>
<protein>
    <submittedName>
        <fullName evidence="2">Predicted methyltransferase</fullName>
    </submittedName>
</protein>
<proteinExistence type="predicted"/>
<gene>
    <name evidence="2" type="ordered locus">LI1089</name>
</gene>
<name>Q1MPD4_LAWIP</name>
<reference evidence="2 3" key="1">
    <citation type="submission" date="2005-11" db="EMBL/GenBank/DDBJ databases">
        <title>The complete genome sequence of Lawsonia intracellularis: the causative agent of proliferative enteropathy.</title>
        <authorList>
            <person name="Kaur K."/>
            <person name="Zhang Q."/>
            <person name="Beckler D."/>
            <person name="Munir S."/>
            <person name="Li L."/>
            <person name="Kinsley K."/>
            <person name="Herron L."/>
            <person name="Peterson A."/>
            <person name="May B."/>
            <person name="Singh S."/>
            <person name="Gebhart C."/>
            <person name="Kapur V."/>
        </authorList>
    </citation>
    <scope>NUCLEOTIDE SEQUENCE [LARGE SCALE GENOMIC DNA]</scope>
    <source>
        <strain evidence="2 3">PHE/MN1-00</strain>
    </source>
</reference>
<feature type="domain" description="Methyltransferase" evidence="1">
    <location>
        <begin position="68"/>
        <end position="169"/>
    </location>
</feature>
<dbReference type="SUPFAM" id="SSF53335">
    <property type="entry name" value="S-adenosyl-L-methionine-dependent methyltransferases"/>
    <property type="match status" value="1"/>
</dbReference>
<dbReference type="HOGENOM" id="CLU_082963_1_0_7"/>
<dbReference type="Gene3D" id="3.40.50.150">
    <property type="entry name" value="Vaccinia Virus protein VP39"/>
    <property type="match status" value="1"/>
</dbReference>
<evidence type="ECO:0000313" key="3">
    <source>
        <dbReference type="Proteomes" id="UP000002430"/>
    </source>
</evidence>
<dbReference type="eggNOG" id="COG3897">
    <property type="taxonomic scope" value="Bacteria"/>
</dbReference>
<dbReference type="InterPro" id="IPR029063">
    <property type="entry name" value="SAM-dependent_MTases_sf"/>
</dbReference>
<keyword evidence="3" id="KW-1185">Reference proteome</keyword>
<dbReference type="STRING" id="363253.LI1089"/>
<dbReference type="OrthoDB" id="264333at2"/>
<dbReference type="KEGG" id="lip:LI1089"/>
<dbReference type="GO" id="GO:0032259">
    <property type="term" value="P:methylation"/>
    <property type="evidence" value="ECO:0007669"/>
    <property type="project" value="UniProtKB-KW"/>
</dbReference>
<dbReference type="RefSeq" id="WP_011527172.1">
    <property type="nucleotide sequence ID" value="NC_008011.1"/>
</dbReference>
<accession>Q1MPD4</accession>
<evidence type="ECO:0000313" key="2">
    <source>
        <dbReference type="EMBL" id="CAJ55143.1"/>
    </source>
</evidence>
<keyword evidence="2" id="KW-0489">Methyltransferase</keyword>
<sequence length="217" mass="25819">MEQVMALEQTWTLHRPEDFKVRWKEFVLEYFKVGEYKNPPYWLNFWPSNYFLIEWLFHHKEDIAGELCIDLGCGLGFSAVIGQWLGAKVIGVEYVFEALTYAKYNAASNNISQPYWINMDWDKPAIVKNSIPYIWCSDIIYDTNDAEPIICFFDNMLKEDGIIWISEPKRPAYDVVLNKLEKRGWNCKCMFESEIPHCRPLPKFKRIYTRMWEISRG</sequence>
<dbReference type="Proteomes" id="UP000002430">
    <property type="component" value="Chromosome"/>
</dbReference>
<dbReference type="InterPro" id="IPR025714">
    <property type="entry name" value="Methyltranfer_dom"/>
</dbReference>
<dbReference type="CDD" id="cd02440">
    <property type="entry name" value="AdoMet_MTases"/>
    <property type="match status" value="1"/>
</dbReference>
<dbReference type="AlphaFoldDB" id="Q1MPD4"/>
<evidence type="ECO:0000259" key="1">
    <source>
        <dbReference type="Pfam" id="PF13847"/>
    </source>
</evidence>
<dbReference type="GO" id="GO:0008168">
    <property type="term" value="F:methyltransferase activity"/>
    <property type="evidence" value="ECO:0007669"/>
    <property type="project" value="UniProtKB-KW"/>
</dbReference>
<keyword evidence="2" id="KW-0808">Transferase</keyword>
<dbReference type="Pfam" id="PF13847">
    <property type="entry name" value="Methyltransf_31"/>
    <property type="match status" value="1"/>
</dbReference>
<dbReference type="EMBL" id="AM180252">
    <property type="protein sequence ID" value="CAJ55143.1"/>
    <property type="molecule type" value="Genomic_DNA"/>
</dbReference>